<sequence length="71" mass="8342">MTFRVVFADGLLALSFWLGHSFCRCWLYHQTACSSLGTKRWGYHCWICCHSYGCLRWCNLMLHILAGSRCY</sequence>
<dbReference type="EMBL" id="HAHM01000004">
    <property type="protein sequence ID" value="SNX32684.1"/>
    <property type="molecule type" value="Transcribed_RNA"/>
</dbReference>
<reference evidence="2" key="1">
    <citation type="submission" date="2017-05" db="EMBL/GenBank/DDBJ databases">
        <authorList>
            <person name="QRISCLOUD D."/>
        </authorList>
    </citation>
    <scope>NUCLEOTIDE SEQUENCE</scope>
</reference>
<reference evidence="2" key="2">
    <citation type="submission" date="2019-05" db="EMBL/GenBank/DDBJ databases">
        <title>Unravelling the molecular evolution of spider venoms.</title>
        <authorList>
            <person name="Pineda S."/>
        </authorList>
    </citation>
    <scope>NUCLEOTIDE SEQUENCE</scope>
</reference>
<organism evidence="2">
    <name type="scientific">Liphistius thaleban</name>
    <dbReference type="NCBI Taxonomy" id="1905330"/>
    <lineage>
        <taxon>Eukaryota</taxon>
        <taxon>Metazoa</taxon>
        <taxon>Ecdysozoa</taxon>
        <taxon>Arthropoda</taxon>
        <taxon>Chelicerata</taxon>
        <taxon>Arachnida</taxon>
        <taxon>Araneae</taxon>
        <taxon>Mesothelae</taxon>
        <taxon>Liphistiidae</taxon>
        <taxon>Liphistius</taxon>
    </lineage>
</organism>
<protein>
    <submittedName>
        <fullName evidence="2">U18-Liphistoxin-Lth1a_1</fullName>
    </submittedName>
</protein>
<name>A0A4Q8K2J5_9ARAC</name>
<feature type="chain" id="PRO_5020539436" evidence="1">
    <location>
        <begin position="24"/>
        <end position="71"/>
    </location>
</feature>
<evidence type="ECO:0000313" key="2">
    <source>
        <dbReference type="EMBL" id="SNX32684.1"/>
    </source>
</evidence>
<accession>A0A4Q8K2J5</accession>
<feature type="signal peptide" evidence="1">
    <location>
        <begin position="1"/>
        <end position="23"/>
    </location>
</feature>
<proteinExistence type="predicted"/>
<keyword evidence="1" id="KW-0732">Signal</keyword>
<dbReference type="AlphaFoldDB" id="A0A4Q8K2J5"/>
<evidence type="ECO:0000256" key="1">
    <source>
        <dbReference type="SAM" id="SignalP"/>
    </source>
</evidence>